<dbReference type="Proteomes" id="UP001231189">
    <property type="component" value="Unassembled WGS sequence"/>
</dbReference>
<name>A0AAD8RW11_LOLMU</name>
<feature type="region of interest" description="Disordered" evidence="1">
    <location>
        <begin position="215"/>
        <end position="262"/>
    </location>
</feature>
<sequence>MKKGMFIDENYLDHFGDTFMEDAEGEGEGEGEGEEEARGELVDDLGRTIADARRRCETEKERENLERMLEDHKKSLHPGCDNGLKKLGCTLDLLKWKAQAGVADSAFEDLLKMLKNMFPKNNELPASTRAPFPRSAFRQRVLDDTTTPICISGAEPRPSLSSERVLDAKTVPACPALCRAVLPRFKPCDRHGLKRDNRGRHDAREAGTVLALRTRSRTGRREKKSGAAPERHVGLVVSSRTRSRNGGQGKGGPSTKYIAAYR</sequence>
<accession>A0AAD8RW11</accession>
<evidence type="ECO:0000256" key="1">
    <source>
        <dbReference type="SAM" id="MobiDB-lite"/>
    </source>
</evidence>
<reference evidence="2" key="1">
    <citation type="submission" date="2023-07" db="EMBL/GenBank/DDBJ databases">
        <title>A chromosome-level genome assembly of Lolium multiflorum.</title>
        <authorList>
            <person name="Chen Y."/>
            <person name="Copetti D."/>
            <person name="Kolliker R."/>
            <person name="Studer B."/>
        </authorList>
    </citation>
    <scope>NUCLEOTIDE SEQUENCE</scope>
    <source>
        <strain evidence="2">02402/16</strain>
        <tissue evidence="2">Leaf</tissue>
    </source>
</reference>
<feature type="compositionally biased region" description="Acidic residues" evidence="1">
    <location>
        <begin position="21"/>
        <end position="35"/>
    </location>
</feature>
<dbReference type="AlphaFoldDB" id="A0AAD8RW11"/>
<protein>
    <submittedName>
        <fullName evidence="2">Uncharacterized protein</fullName>
    </submittedName>
</protein>
<proteinExistence type="predicted"/>
<dbReference type="EMBL" id="JAUUTY010000005">
    <property type="protein sequence ID" value="KAK1631709.1"/>
    <property type="molecule type" value="Genomic_DNA"/>
</dbReference>
<organism evidence="2 3">
    <name type="scientific">Lolium multiflorum</name>
    <name type="common">Italian ryegrass</name>
    <name type="synonym">Lolium perenne subsp. multiflorum</name>
    <dbReference type="NCBI Taxonomy" id="4521"/>
    <lineage>
        <taxon>Eukaryota</taxon>
        <taxon>Viridiplantae</taxon>
        <taxon>Streptophyta</taxon>
        <taxon>Embryophyta</taxon>
        <taxon>Tracheophyta</taxon>
        <taxon>Spermatophyta</taxon>
        <taxon>Magnoliopsida</taxon>
        <taxon>Liliopsida</taxon>
        <taxon>Poales</taxon>
        <taxon>Poaceae</taxon>
        <taxon>BOP clade</taxon>
        <taxon>Pooideae</taxon>
        <taxon>Poodae</taxon>
        <taxon>Poeae</taxon>
        <taxon>Poeae Chloroplast Group 2 (Poeae type)</taxon>
        <taxon>Loliodinae</taxon>
        <taxon>Loliinae</taxon>
        <taxon>Lolium</taxon>
    </lineage>
</organism>
<evidence type="ECO:0000313" key="2">
    <source>
        <dbReference type="EMBL" id="KAK1631709.1"/>
    </source>
</evidence>
<gene>
    <name evidence="2" type="ORF">QYE76_006024</name>
</gene>
<keyword evidence="3" id="KW-1185">Reference proteome</keyword>
<evidence type="ECO:0000313" key="3">
    <source>
        <dbReference type="Proteomes" id="UP001231189"/>
    </source>
</evidence>
<feature type="region of interest" description="Disordered" evidence="1">
    <location>
        <begin position="21"/>
        <end position="40"/>
    </location>
</feature>
<comment type="caution">
    <text evidence="2">The sequence shown here is derived from an EMBL/GenBank/DDBJ whole genome shotgun (WGS) entry which is preliminary data.</text>
</comment>